<sequence length="69" mass="7238">MAAIARRGSAGSSRAADDDRGDDESSHDPSFPNQAGPNRPDPKQPDDAPGSNRNAQARPDPGVARPMKE</sequence>
<feature type="compositionally biased region" description="Basic and acidic residues" evidence="1">
    <location>
        <begin position="15"/>
        <end position="27"/>
    </location>
</feature>
<feature type="compositionally biased region" description="Low complexity" evidence="1">
    <location>
        <begin position="1"/>
        <end position="14"/>
    </location>
</feature>
<evidence type="ECO:0000313" key="2">
    <source>
        <dbReference type="EMBL" id="PQM26795.1"/>
    </source>
</evidence>
<reference evidence="3" key="1">
    <citation type="submission" date="2017-11" db="EMBL/GenBank/DDBJ databases">
        <title>The complete genome sequence of Sphingopyxis pomeranensis sp. nov. strain WS5A3p.</title>
        <authorList>
            <person name="Kaminski M.A."/>
        </authorList>
    </citation>
    <scope>NUCLEOTIDE SEQUENCE [LARGE SCALE GENOMIC DNA]</scope>
    <source>
        <strain evidence="3">WS5A3p</strain>
    </source>
</reference>
<organism evidence="2 3">
    <name type="scientific">Sphingopyxis lindanitolerans</name>
    <dbReference type="NCBI Taxonomy" id="2054227"/>
    <lineage>
        <taxon>Bacteria</taxon>
        <taxon>Pseudomonadati</taxon>
        <taxon>Pseudomonadota</taxon>
        <taxon>Alphaproteobacteria</taxon>
        <taxon>Sphingomonadales</taxon>
        <taxon>Sphingomonadaceae</taxon>
        <taxon>Sphingopyxis</taxon>
    </lineage>
</organism>
<feature type="region of interest" description="Disordered" evidence="1">
    <location>
        <begin position="1"/>
        <end position="69"/>
    </location>
</feature>
<comment type="caution">
    <text evidence="2">The sequence shown here is derived from an EMBL/GenBank/DDBJ whole genome shotgun (WGS) entry which is preliminary data.</text>
</comment>
<proteinExistence type="predicted"/>
<evidence type="ECO:0000256" key="1">
    <source>
        <dbReference type="SAM" id="MobiDB-lite"/>
    </source>
</evidence>
<dbReference type="Proteomes" id="UP000238954">
    <property type="component" value="Chromosome"/>
</dbReference>
<protein>
    <submittedName>
        <fullName evidence="2">Uncharacterized protein</fullName>
    </submittedName>
</protein>
<accession>A0A2S8B311</accession>
<gene>
    <name evidence="2" type="ORF">CVO77_17565</name>
</gene>
<dbReference type="AlphaFoldDB" id="A0A2S8B311"/>
<name>A0A2S8B311_9SPHN</name>
<dbReference type="EMBL" id="PHFW01000003">
    <property type="protein sequence ID" value="PQM26795.1"/>
    <property type="molecule type" value="Genomic_DNA"/>
</dbReference>
<keyword evidence="3" id="KW-1185">Reference proteome</keyword>
<evidence type="ECO:0000313" key="3">
    <source>
        <dbReference type="Proteomes" id="UP000238954"/>
    </source>
</evidence>